<reference evidence="1 2" key="1">
    <citation type="submission" date="2018-10" db="EMBL/GenBank/DDBJ databases">
        <title>Comparative analysis of microorganisms from saline springs in Andes Mountain Range, Colombia.</title>
        <authorList>
            <person name="Rubin E."/>
        </authorList>
    </citation>
    <scope>NUCLEOTIDE SEQUENCE [LARGE SCALE GENOMIC DNA]</scope>
    <source>
        <strain evidence="1 2">USBA GBX 843</strain>
    </source>
</reference>
<name>A0A498CFR0_9GAMM</name>
<organism evidence="1 2">
    <name type="scientific">Stenotrophomonas rhizophila</name>
    <dbReference type="NCBI Taxonomy" id="216778"/>
    <lineage>
        <taxon>Bacteria</taxon>
        <taxon>Pseudomonadati</taxon>
        <taxon>Pseudomonadota</taxon>
        <taxon>Gammaproteobacteria</taxon>
        <taxon>Lysobacterales</taxon>
        <taxon>Lysobacteraceae</taxon>
        <taxon>Stenotrophomonas</taxon>
    </lineage>
</organism>
<protein>
    <submittedName>
        <fullName evidence="1">Uncharacterized protein</fullName>
    </submittedName>
</protein>
<gene>
    <name evidence="1" type="ORF">BCL79_0393</name>
</gene>
<dbReference type="Proteomes" id="UP000274786">
    <property type="component" value="Unassembled WGS sequence"/>
</dbReference>
<dbReference type="AlphaFoldDB" id="A0A498CFR0"/>
<proteinExistence type="predicted"/>
<sequence length="76" mass="8190">MSSGAIAGLVENGMGELVGHCQLERVCSPLDELAFTGLADGDPAGLHVEGCFRRSQAWPVERERGQFFSREAKVRG</sequence>
<accession>A0A498CFR0</accession>
<comment type="caution">
    <text evidence="1">The sequence shown here is derived from an EMBL/GenBank/DDBJ whole genome shotgun (WGS) entry which is preliminary data.</text>
</comment>
<evidence type="ECO:0000313" key="1">
    <source>
        <dbReference type="EMBL" id="RLK56021.1"/>
    </source>
</evidence>
<dbReference type="EMBL" id="RCDC01000004">
    <property type="protein sequence ID" value="RLK56021.1"/>
    <property type="molecule type" value="Genomic_DNA"/>
</dbReference>
<evidence type="ECO:0000313" key="2">
    <source>
        <dbReference type="Proteomes" id="UP000274786"/>
    </source>
</evidence>